<accession>A0A0S7WVU1</accession>
<comment type="subcellular location">
    <subcellularLocation>
        <location evidence="1">Membrane</location>
        <topology evidence="1">Single-pass membrane protein</topology>
    </subcellularLocation>
</comment>
<dbReference type="Proteomes" id="UP000052008">
    <property type="component" value="Unassembled WGS sequence"/>
</dbReference>
<dbReference type="Gene3D" id="3.30.1150.10">
    <property type="match status" value="1"/>
</dbReference>
<sequence>MDGSDHDRMRRLLPAYVEGDLAEEEREQVSQHLSECSECAAEARSMERVRDALRGLEQVDVPLGFGDAVWRKIEREPVWRTWLRRVFIFAPQRMPMKGLATASALVLIVALTYLVSTRLQERGVPSDAVLMSDAGPVEEEPARGVLTDKKESVGTESLAEGEVDMQSLEDEEASLAYHERATPASGAREEEMRPDLSTLDRAAERGEGVRAPEPATSEKMVLAERDEAEAVEDFMGAASQQAVDELRPGAVLEAPGAILMPSGGARIELNWLPAGERQVVFLRVHLDVDGSVLDVEMERPGDVEVDSTVLDIVHSWKFAPIVVDGRAQKVWVTVPVAVSEPMEESSEETIPSEGGGSSTF</sequence>
<protein>
    <recommendedName>
        <fullName evidence="7">Putative zinc-finger domain-containing protein</fullName>
    </recommendedName>
</protein>
<comment type="caution">
    <text evidence="8">The sequence shown here is derived from an EMBL/GenBank/DDBJ whole genome shotgun (WGS) entry which is preliminary data.</text>
</comment>
<gene>
    <name evidence="8" type="ORF">AMJ39_01530</name>
</gene>
<evidence type="ECO:0000256" key="3">
    <source>
        <dbReference type="ARBA" id="ARBA00022989"/>
    </source>
</evidence>
<evidence type="ECO:0000256" key="6">
    <source>
        <dbReference type="SAM" id="Phobius"/>
    </source>
</evidence>
<dbReference type="InterPro" id="IPR041916">
    <property type="entry name" value="Anti_sigma_zinc_sf"/>
</dbReference>
<evidence type="ECO:0000256" key="1">
    <source>
        <dbReference type="ARBA" id="ARBA00004167"/>
    </source>
</evidence>
<dbReference type="Gene3D" id="1.10.10.1320">
    <property type="entry name" value="Anti-sigma factor, zinc-finger domain"/>
    <property type="match status" value="1"/>
</dbReference>
<evidence type="ECO:0000313" key="9">
    <source>
        <dbReference type="Proteomes" id="UP000052008"/>
    </source>
</evidence>
<reference evidence="8 9" key="1">
    <citation type="journal article" date="2015" name="Microbiome">
        <title>Genomic resolution of linkages in carbon, nitrogen, and sulfur cycling among widespread estuary sediment bacteria.</title>
        <authorList>
            <person name="Baker B.J."/>
            <person name="Lazar C.S."/>
            <person name="Teske A.P."/>
            <person name="Dick G.J."/>
        </authorList>
    </citation>
    <scope>NUCLEOTIDE SEQUENCE [LARGE SCALE GENOMIC DNA]</scope>
    <source>
        <strain evidence="8">DG_24</strain>
    </source>
</reference>
<dbReference type="InterPro" id="IPR006260">
    <property type="entry name" value="TonB/TolA_C"/>
</dbReference>
<keyword evidence="2 6" id="KW-0812">Transmembrane</keyword>
<dbReference type="NCBIfam" id="TIGR01352">
    <property type="entry name" value="tonB_Cterm"/>
    <property type="match status" value="1"/>
</dbReference>
<feature type="region of interest" description="Disordered" evidence="5">
    <location>
        <begin position="341"/>
        <end position="360"/>
    </location>
</feature>
<dbReference type="AlphaFoldDB" id="A0A0S7WVU1"/>
<evidence type="ECO:0000256" key="5">
    <source>
        <dbReference type="SAM" id="MobiDB-lite"/>
    </source>
</evidence>
<dbReference type="Pfam" id="PF13490">
    <property type="entry name" value="zf-HC2"/>
    <property type="match status" value="1"/>
</dbReference>
<dbReference type="InterPro" id="IPR027383">
    <property type="entry name" value="Znf_put"/>
</dbReference>
<proteinExistence type="predicted"/>
<keyword evidence="3 6" id="KW-1133">Transmembrane helix</keyword>
<dbReference type="STRING" id="1703770.AMJ39_01530"/>
<dbReference type="GO" id="GO:0016020">
    <property type="term" value="C:membrane"/>
    <property type="evidence" value="ECO:0007669"/>
    <property type="project" value="UniProtKB-SubCell"/>
</dbReference>
<feature type="region of interest" description="Disordered" evidence="5">
    <location>
        <begin position="134"/>
        <end position="163"/>
    </location>
</feature>
<evidence type="ECO:0000256" key="4">
    <source>
        <dbReference type="ARBA" id="ARBA00023136"/>
    </source>
</evidence>
<evidence type="ECO:0000259" key="7">
    <source>
        <dbReference type="Pfam" id="PF13490"/>
    </source>
</evidence>
<keyword evidence="4 6" id="KW-0472">Membrane</keyword>
<evidence type="ECO:0000256" key="2">
    <source>
        <dbReference type="ARBA" id="ARBA00022692"/>
    </source>
</evidence>
<feature type="compositionally biased region" description="Basic and acidic residues" evidence="5">
    <location>
        <begin position="140"/>
        <end position="153"/>
    </location>
</feature>
<organism evidence="8 9">
    <name type="scientific">candidate division TA06 bacterium DG_24</name>
    <dbReference type="NCBI Taxonomy" id="1703770"/>
    <lineage>
        <taxon>Bacteria</taxon>
        <taxon>Bacteria division TA06</taxon>
    </lineage>
</organism>
<evidence type="ECO:0000313" key="8">
    <source>
        <dbReference type="EMBL" id="KPJ54115.1"/>
    </source>
</evidence>
<feature type="transmembrane region" description="Helical" evidence="6">
    <location>
        <begin position="98"/>
        <end position="116"/>
    </location>
</feature>
<dbReference type="EMBL" id="LIZS01000006">
    <property type="protein sequence ID" value="KPJ54115.1"/>
    <property type="molecule type" value="Genomic_DNA"/>
</dbReference>
<feature type="domain" description="Putative zinc-finger" evidence="7">
    <location>
        <begin position="10"/>
        <end position="40"/>
    </location>
</feature>
<name>A0A0S7WVU1_UNCT6</name>
<dbReference type="SUPFAM" id="SSF74653">
    <property type="entry name" value="TolA/TonB C-terminal domain"/>
    <property type="match status" value="1"/>
</dbReference>